<dbReference type="GO" id="GO:0005351">
    <property type="term" value="F:carbohydrate:proton symporter activity"/>
    <property type="evidence" value="ECO:0007669"/>
    <property type="project" value="InterPro"/>
</dbReference>
<dbReference type="InterPro" id="IPR050864">
    <property type="entry name" value="Bacterial_PTS_Sugar_Transport"/>
</dbReference>
<feature type="domain" description="PTS EIIC type-2" evidence="14">
    <location>
        <begin position="286"/>
        <end position="631"/>
    </location>
</feature>
<dbReference type="NCBIfam" id="TIGR00848">
    <property type="entry name" value="fruA"/>
    <property type="match status" value="1"/>
</dbReference>
<evidence type="ECO:0000259" key="13">
    <source>
        <dbReference type="PROSITE" id="PS51099"/>
    </source>
</evidence>
<keyword evidence="5 15" id="KW-0762">Sugar transport</keyword>
<dbReference type="InterPro" id="IPR003353">
    <property type="entry name" value="PTS_IIB_fruc"/>
</dbReference>
<dbReference type="PROSITE" id="PS51094">
    <property type="entry name" value="PTS_EIIA_TYPE_2"/>
    <property type="match status" value="1"/>
</dbReference>
<dbReference type="InterPro" id="IPR003352">
    <property type="entry name" value="PTS_EIIC"/>
</dbReference>
<feature type="transmembrane region" description="Helical" evidence="11">
    <location>
        <begin position="449"/>
        <end position="470"/>
    </location>
</feature>
<keyword evidence="9 11" id="KW-1133">Transmembrane helix</keyword>
<dbReference type="InterPro" id="IPR002178">
    <property type="entry name" value="PTS_EIIA_type-2_dom"/>
</dbReference>
<dbReference type="Gene3D" id="3.40.930.10">
    <property type="entry name" value="Mannitol-specific EII, Chain A"/>
    <property type="match status" value="1"/>
</dbReference>
<evidence type="ECO:0000313" key="16">
    <source>
        <dbReference type="Proteomes" id="UP000824242"/>
    </source>
</evidence>
<feature type="domain" description="PTS EIIB type-2" evidence="13">
    <location>
        <begin position="165"/>
        <end position="262"/>
    </location>
</feature>
<name>A0A9D1APA9_9FIRM</name>
<keyword evidence="8 11" id="KW-0812">Transmembrane</keyword>
<dbReference type="InterPro" id="IPR016152">
    <property type="entry name" value="PTrfase/Anion_transptr"/>
</dbReference>
<dbReference type="PROSITE" id="PS00372">
    <property type="entry name" value="PTS_EIIA_TYPE_2_HIS"/>
    <property type="match status" value="1"/>
</dbReference>
<proteinExistence type="predicted"/>
<keyword evidence="4" id="KW-0597">Phosphoprotein</keyword>
<keyword evidence="3" id="KW-1003">Cell membrane</keyword>
<dbReference type="CDD" id="cd05569">
    <property type="entry name" value="PTS_IIB_fructose"/>
    <property type="match status" value="1"/>
</dbReference>
<evidence type="ECO:0000259" key="12">
    <source>
        <dbReference type="PROSITE" id="PS51094"/>
    </source>
</evidence>
<evidence type="ECO:0000256" key="3">
    <source>
        <dbReference type="ARBA" id="ARBA00022475"/>
    </source>
</evidence>
<dbReference type="PANTHER" id="PTHR30505">
    <property type="entry name" value="FRUCTOSE-LIKE PERMEASE"/>
    <property type="match status" value="1"/>
</dbReference>
<feature type="transmembrane region" description="Helical" evidence="11">
    <location>
        <begin position="600"/>
        <end position="621"/>
    </location>
</feature>
<dbReference type="SUPFAM" id="SSF52794">
    <property type="entry name" value="PTS system IIB component-like"/>
    <property type="match status" value="1"/>
</dbReference>
<feature type="transmembrane region" description="Helical" evidence="11">
    <location>
        <begin position="418"/>
        <end position="437"/>
    </location>
</feature>
<feature type="transmembrane region" description="Helical" evidence="11">
    <location>
        <begin position="297"/>
        <end position="314"/>
    </location>
</feature>
<feature type="transmembrane region" description="Helical" evidence="11">
    <location>
        <begin position="562"/>
        <end position="580"/>
    </location>
</feature>
<dbReference type="EMBL" id="DVGZ01000091">
    <property type="protein sequence ID" value="HIR47690.1"/>
    <property type="molecule type" value="Genomic_DNA"/>
</dbReference>
<evidence type="ECO:0000256" key="4">
    <source>
        <dbReference type="ARBA" id="ARBA00022553"/>
    </source>
</evidence>
<reference evidence="15" key="1">
    <citation type="submission" date="2020-10" db="EMBL/GenBank/DDBJ databases">
        <authorList>
            <person name="Gilroy R."/>
        </authorList>
    </citation>
    <scope>NUCLEOTIDE SEQUENCE</scope>
    <source>
        <strain evidence="15">ChiSxjej1B13-7958</strain>
    </source>
</reference>
<dbReference type="AlphaFoldDB" id="A0A9D1APA9"/>
<evidence type="ECO:0000259" key="14">
    <source>
        <dbReference type="PROSITE" id="PS51104"/>
    </source>
</evidence>
<accession>A0A9D1APA9</accession>
<keyword evidence="2" id="KW-0813">Transport</keyword>
<dbReference type="PROSITE" id="PS51104">
    <property type="entry name" value="PTS_EIIC_TYPE_2"/>
    <property type="match status" value="1"/>
</dbReference>
<feature type="transmembrane region" description="Helical" evidence="11">
    <location>
        <begin position="368"/>
        <end position="397"/>
    </location>
</feature>
<dbReference type="GO" id="GO:0022877">
    <property type="term" value="F:protein-N(PI)-phosphohistidine-fructose phosphotransferase system transporter activity"/>
    <property type="evidence" value="ECO:0007669"/>
    <property type="project" value="InterPro"/>
</dbReference>
<dbReference type="NCBIfam" id="TIGR01427">
    <property type="entry name" value="PTS_IIC_fructo"/>
    <property type="match status" value="1"/>
</dbReference>
<evidence type="ECO:0000256" key="6">
    <source>
        <dbReference type="ARBA" id="ARBA00022679"/>
    </source>
</evidence>
<dbReference type="InterPro" id="IPR004715">
    <property type="entry name" value="PTS_IIA_fruc"/>
</dbReference>
<keyword evidence="10 11" id="KW-0472">Membrane</keyword>
<evidence type="ECO:0000256" key="2">
    <source>
        <dbReference type="ARBA" id="ARBA00022448"/>
    </source>
</evidence>
<dbReference type="InterPro" id="IPR003501">
    <property type="entry name" value="PTS_EIIB_2/3"/>
</dbReference>
<dbReference type="Gene3D" id="3.40.50.2300">
    <property type="match status" value="1"/>
</dbReference>
<feature type="domain" description="PTS EIIA type-2" evidence="12">
    <location>
        <begin position="5"/>
        <end position="150"/>
    </location>
</feature>
<dbReference type="InterPro" id="IPR006327">
    <property type="entry name" value="PTS_IIC_fruc"/>
</dbReference>
<gene>
    <name evidence="15" type="ORF">IAB89_08580</name>
</gene>
<evidence type="ECO:0000256" key="9">
    <source>
        <dbReference type="ARBA" id="ARBA00022989"/>
    </source>
</evidence>
<dbReference type="Pfam" id="PF00359">
    <property type="entry name" value="PTS_EIIA_2"/>
    <property type="match status" value="1"/>
</dbReference>
<feature type="transmembrane region" description="Helical" evidence="11">
    <location>
        <begin position="537"/>
        <end position="556"/>
    </location>
</feature>
<dbReference type="GO" id="GO:0009401">
    <property type="term" value="P:phosphoenolpyruvate-dependent sugar phosphotransferase system"/>
    <property type="evidence" value="ECO:0007669"/>
    <property type="project" value="UniProtKB-KW"/>
</dbReference>
<comment type="caution">
    <text evidence="15">The sequence shown here is derived from an EMBL/GenBank/DDBJ whole genome shotgun (WGS) entry which is preliminary data.</text>
</comment>
<dbReference type="GO" id="GO:0005886">
    <property type="term" value="C:plasma membrane"/>
    <property type="evidence" value="ECO:0007669"/>
    <property type="project" value="UniProtKB-SubCell"/>
</dbReference>
<dbReference type="NCBIfam" id="TIGR00829">
    <property type="entry name" value="FRU"/>
    <property type="match status" value="1"/>
</dbReference>
<dbReference type="Pfam" id="PF02302">
    <property type="entry name" value="PTS_IIB"/>
    <property type="match status" value="1"/>
</dbReference>
<keyword evidence="6" id="KW-0808">Transferase</keyword>
<dbReference type="InterPro" id="IPR013011">
    <property type="entry name" value="PTS_EIIB_2"/>
</dbReference>
<dbReference type="InterPro" id="IPR036095">
    <property type="entry name" value="PTS_EIIB-like_sf"/>
</dbReference>
<evidence type="ECO:0000256" key="5">
    <source>
        <dbReference type="ARBA" id="ARBA00022597"/>
    </source>
</evidence>
<evidence type="ECO:0000256" key="11">
    <source>
        <dbReference type="SAM" id="Phobius"/>
    </source>
</evidence>
<evidence type="ECO:0000256" key="8">
    <source>
        <dbReference type="ARBA" id="ARBA00022692"/>
    </source>
</evidence>
<dbReference type="Proteomes" id="UP000824242">
    <property type="component" value="Unassembled WGS sequence"/>
</dbReference>
<comment type="subcellular location">
    <subcellularLocation>
        <location evidence="1">Cell inner membrane</location>
        <topology evidence="1">Multi-pass membrane protein</topology>
    </subcellularLocation>
</comment>
<dbReference type="PANTHER" id="PTHR30505:SF28">
    <property type="entry name" value="PTS SYSTEM 2-O-ALPHA-MANNOSYL-D-GLYCERATE-SPECIFIC EIIABC COMPONENT"/>
    <property type="match status" value="1"/>
</dbReference>
<dbReference type="InterPro" id="IPR013014">
    <property type="entry name" value="PTS_EIIC_2"/>
</dbReference>
<evidence type="ECO:0000313" key="15">
    <source>
        <dbReference type="EMBL" id="HIR47690.1"/>
    </source>
</evidence>
<protein>
    <submittedName>
        <fullName evidence="15">PTS sugar transporter subunit IIA</fullName>
    </submittedName>
</protein>
<reference evidence="15" key="2">
    <citation type="journal article" date="2021" name="PeerJ">
        <title>Extensive microbial diversity within the chicken gut microbiome revealed by metagenomics and culture.</title>
        <authorList>
            <person name="Gilroy R."/>
            <person name="Ravi A."/>
            <person name="Getino M."/>
            <person name="Pursley I."/>
            <person name="Horton D.L."/>
            <person name="Alikhan N.F."/>
            <person name="Baker D."/>
            <person name="Gharbi K."/>
            <person name="Hall N."/>
            <person name="Watson M."/>
            <person name="Adriaenssens E.M."/>
            <person name="Foster-Nyarko E."/>
            <person name="Jarju S."/>
            <person name="Secka A."/>
            <person name="Antonio M."/>
            <person name="Oren A."/>
            <person name="Chaudhuri R.R."/>
            <person name="La Ragione R."/>
            <person name="Hildebrand F."/>
            <person name="Pallen M.J."/>
        </authorList>
    </citation>
    <scope>NUCLEOTIDE SEQUENCE</scope>
    <source>
        <strain evidence="15">ChiSxjej1B13-7958</strain>
    </source>
</reference>
<sequence>MQLLDLLREEFVLLNRRPASKNEALLLMTQALERGGVLEDSMEFLRCVLQREQEGTTGVGDGVAIPHARSPAVRVPALAAMTVPEGVEFDALDGQPVRLLFLIATPPEKGSGTHLEVLSSLAALLMENSFRETLERAGSPEEFRYIVEQAEHRKTASSPSSEEFPRVLAVTACPTGIAHTYMAAEQLEKASARHGISVKVETNGAAGRRNVLTDEEIRACEGIIVAADAAVELDRFRGKPVLFVPVSEAIRHPDKLLFQAVSGEIPNYEGGVSTGLHSISRIAHTIYSHLMNGVSHMLPFVIGGGLLIALAYLVDSILAPDGPALTFGSNSALAYFLKEEAGEVAFGFMLPVLSGYIAKSIADRPGLVVGFVAGALAGSGGGGFLGALLAGFLAGYVMQLVKRMLRFLPAGMEGAKPVLFYPVIGLLAVCALTVLVLDPPISHANAALTYWLSSLDDIGTVALGVLLAAMMSVDMGGPVNKAAYVFATASLVDAAGNPVSSPLMASVMLGGMVPPLAIALATVLFRSRFTTRQHQTGMMNFIMGLSFITEGAIPFAASDLRVIPACMLGSAVAGGISAYFRCTLQAPHGGIFVFALVPNWPMYFVALAAGTLISALALGLMRHPDQGKQDEENGR</sequence>
<dbReference type="GO" id="GO:0090563">
    <property type="term" value="F:protein-phosphocysteine-sugar phosphotransferase activity"/>
    <property type="evidence" value="ECO:0007669"/>
    <property type="project" value="TreeGrafter"/>
</dbReference>
<dbReference type="Pfam" id="PF02378">
    <property type="entry name" value="PTS_EIIC"/>
    <property type="match status" value="1"/>
</dbReference>
<evidence type="ECO:0000256" key="10">
    <source>
        <dbReference type="ARBA" id="ARBA00023136"/>
    </source>
</evidence>
<keyword evidence="7" id="KW-0598">Phosphotransferase system</keyword>
<dbReference type="SUPFAM" id="SSF55804">
    <property type="entry name" value="Phoshotransferase/anion transport protein"/>
    <property type="match status" value="1"/>
</dbReference>
<evidence type="ECO:0000256" key="7">
    <source>
        <dbReference type="ARBA" id="ARBA00022683"/>
    </source>
</evidence>
<evidence type="ECO:0000256" key="1">
    <source>
        <dbReference type="ARBA" id="ARBA00004429"/>
    </source>
</evidence>
<organism evidence="15 16">
    <name type="scientific">Candidatus Caccousia avicola</name>
    <dbReference type="NCBI Taxonomy" id="2840721"/>
    <lineage>
        <taxon>Bacteria</taxon>
        <taxon>Bacillati</taxon>
        <taxon>Bacillota</taxon>
        <taxon>Clostridia</taxon>
        <taxon>Eubacteriales</taxon>
        <taxon>Oscillospiraceae</taxon>
        <taxon>Oscillospiraceae incertae sedis</taxon>
        <taxon>Candidatus Caccousia</taxon>
    </lineage>
</organism>
<dbReference type="CDD" id="cd00211">
    <property type="entry name" value="PTS_IIA_fru"/>
    <property type="match status" value="1"/>
</dbReference>
<dbReference type="PROSITE" id="PS51099">
    <property type="entry name" value="PTS_EIIB_TYPE_2"/>
    <property type="match status" value="1"/>
</dbReference>
<feature type="transmembrane region" description="Helical" evidence="11">
    <location>
        <begin position="505"/>
        <end position="525"/>
    </location>
</feature>